<sequence>MEAAPSGIRAPPPPSPSAVYTSPLHTLAHRVVARRRSPSCNLRGCHTPRLPRGWSPASSRSIATAHSPHNTALVIEESLQDHEFAKDEAQLVSRGAIKEGVCDVRTIGGLQLSAADGRLGSEDAVTTWVPEDRFLQCCEPGTKLRVAVLLSGGVDSSVALRLLCAAGHSCTAFYLKIWFQDNFENFWSSCPWEEDLKYAQEVCDQVEVELKVVHLTDEYWNKVVSEMIDKYQAGLTPNPDILCNSRIKFGAFLDHIHLEEFDRIASGHYARVERVVDKNGKTQTFLHLSLDELKDQTYFLSHLSQAQLSWLTFPLGCICKAEVRLLATAMGLPNRNRKDSQGICFLGKVKFSDFIARHIGEKEGRILEAETGQYLGMHKGFWFYTIGQRQGLGLSNGPWFVVEKDMKHNVVFVSRDYHSIEKERRTFQVNSINWFSGSPPHPLAKLRCKVRHGPNFYDCKFELNLSSCSTEGSNQTAVVTLSEDDQGLAAGQYAAFYCADMCLGSGIIIENSNTLELCNVSSEGLLLASSDVGLLCDRKFSIMSRSRNVSHNELKSTVSSSETSAINFHEDDGISKGKTSNEYNLFPYIRWPTINIFDYVHLLKENLKKSFNFD</sequence>
<gene>
    <name evidence="1" type="ORF">O6H91_23G001300</name>
</gene>
<dbReference type="EMBL" id="CM055114">
    <property type="protein sequence ID" value="KAJ7513474.1"/>
    <property type="molecule type" value="Genomic_DNA"/>
</dbReference>
<keyword evidence="2" id="KW-1185">Reference proteome</keyword>
<proteinExistence type="predicted"/>
<comment type="caution">
    <text evidence="1">The sequence shown here is derived from an EMBL/GenBank/DDBJ whole genome shotgun (WGS) entry which is preliminary data.</text>
</comment>
<dbReference type="Proteomes" id="UP001162992">
    <property type="component" value="Chromosome 23"/>
</dbReference>
<organism evidence="1 2">
    <name type="scientific">Diphasiastrum complanatum</name>
    <name type="common">Issler's clubmoss</name>
    <name type="synonym">Lycopodium complanatum</name>
    <dbReference type="NCBI Taxonomy" id="34168"/>
    <lineage>
        <taxon>Eukaryota</taxon>
        <taxon>Viridiplantae</taxon>
        <taxon>Streptophyta</taxon>
        <taxon>Embryophyta</taxon>
        <taxon>Tracheophyta</taxon>
        <taxon>Lycopodiopsida</taxon>
        <taxon>Lycopodiales</taxon>
        <taxon>Lycopodiaceae</taxon>
        <taxon>Lycopodioideae</taxon>
        <taxon>Diphasiastrum</taxon>
    </lineage>
</organism>
<reference evidence="2" key="1">
    <citation type="journal article" date="2024" name="Proc. Natl. Acad. Sci. U.S.A.">
        <title>Extraordinary preservation of gene collinearity over three hundred million years revealed in homosporous lycophytes.</title>
        <authorList>
            <person name="Li C."/>
            <person name="Wickell D."/>
            <person name="Kuo L.Y."/>
            <person name="Chen X."/>
            <person name="Nie B."/>
            <person name="Liao X."/>
            <person name="Peng D."/>
            <person name="Ji J."/>
            <person name="Jenkins J."/>
            <person name="Williams M."/>
            <person name="Shu S."/>
            <person name="Plott C."/>
            <person name="Barry K."/>
            <person name="Rajasekar S."/>
            <person name="Grimwood J."/>
            <person name="Han X."/>
            <person name="Sun S."/>
            <person name="Hou Z."/>
            <person name="He W."/>
            <person name="Dai G."/>
            <person name="Sun C."/>
            <person name="Schmutz J."/>
            <person name="Leebens-Mack J.H."/>
            <person name="Li F.W."/>
            <person name="Wang L."/>
        </authorList>
    </citation>
    <scope>NUCLEOTIDE SEQUENCE [LARGE SCALE GENOMIC DNA]</scope>
    <source>
        <strain evidence="2">cv. PW_Plant_1</strain>
    </source>
</reference>
<accession>A0ACC2A949</accession>
<evidence type="ECO:0000313" key="1">
    <source>
        <dbReference type="EMBL" id="KAJ7513474.1"/>
    </source>
</evidence>
<protein>
    <submittedName>
        <fullName evidence="1">Uncharacterized protein</fullName>
    </submittedName>
</protein>
<evidence type="ECO:0000313" key="2">
    <source>
        <dbReference type="Proteomes" id="UP001162992"/>
    </source>
</evidence>
<name>A0ACC2A949_DIPCM</name>